<reference evidence="1 2" key="1">
    <citation type="journal article" date="2019" name="Plant Biotechnol. J.">
        <title>The red bayberry genome and genetic basis of sex determination.</title>
        <authorList>
            <person name="Jia H.M."/>
            <person name="Jia H.J."/>
            <person name="Cai Q.L."/>
            <person name="Wang Y."/>
            <person name="Zhao H.B."/>
            <person name="Yang W.F."/>
            <person name="Wang G.Y."/>
            <person name="Li Y.H."/>
            <person name="Zhan D.L."/>
            <person name="Shen Y.T."/>
            <person name="Niu Q.F."/>
            <person name="Chang L."/>
            <person name="Qiu J."/>
            <person name="Zhao L."/>
            <person name="Xie H.B."/>
            <person name="Fu W.Y."/>
            <person name="Jin J."/>
            <person name="Li X.W."/>
            <person name="Jiao Y."/>
            <person name="Zhou C.C."/>
            <person name="Tu T."/>
            <person name="Chai C.Y."/>
            <person name="Gao J.L."/>
            <person name="Fan L.J."/>
            <person name="van de Weg E."/>
            <person name="Wang J.Y."/>
            <person name="Gao Z.S."/>
        </authorList>
    </citation>
    <scope>NUCLEOTIDE SEQUENCE [LARGE SCALE GENOMIC DNA]</scope>
    <source>
        <tissue evidence="1">Leaves</tissue>
    </source>
</reference>
<organism evidence="1 2">
    <name type="scientific">Morella rubra</name>
    <name type="common">Chinese bayberry</name>
    <dbReference type="NCBI Taxonomy" id="262757"/>
    <lineage>
        <taxon>Eukaryota</taxon>
        <taxon>Viridiplantae</taxon>
        <taxon>Streptophyta</taxon>
        <taxon>Embryophyta</taxon>
        <taxon>Tracheophyta</taxon>
        <taxon>Spermatophyta</taxon>
        <taxon>Magnoliopsida</taxon>
        <taxon>eudicotyledons</taxon>
        <taxon>Gunneridae</taxon>
        <taxon>Pentapetalae</taxon>
        <taxon>rosids</taxon>
        <taxon>fabids</taxon>
        <taxon>Fagales</taxon>
        <taxon>Myricaceae</taxon>
        <taxon>Morella</taxon>
    </lineage>
</organism>
<evidence type="ECO:0000313" key="1">
    <source>
        <dbReference type="EMBL" id="KAB1200373.1"/>
    </source>
</evidence>
<dbReference type="Proteomes" id="UP000516437">
    <property type="component" value="Unassembled WGS sequence"/>
</dbReference>
<name>A0A6A1UJN3_9ROSI</name>
<proteinExistence type="predicted"/>
<dbReference type="EMBL" id="RXIC02000172">
    <property type="protein sequence ID" value="KAB1200373.1"/>
    <property type="molecule type" value="Genomic_DNA"/>
</dbReference>
<gene>
    <name evidence="1" type="ORF">CJ030_MR0G007498</name>
</gene>
<accession>A0A6A1UJN3</accession>
<comment type="caution">
    <text evidence="1">The sequence shown here is derived from an EMBL/GenBank/DDBJ whole genome shotgun (WGS) entry which is preliminary data.</text>
</comment>
<protein>
    <submittedName>
        <fullName evidence="1">Uncharacterized protein</fullName>
    </submittedName>
</protein>
<dbReference type="AlphaFoldDB" id="A0A6A1UJN3"/>
<evidence type="ECO:0000313" key="2">
    <source>
        <dbReference type="Proteomes" id="UP000516437"/>
    </source>
</evidence>
<keyword evidence="2" id="KW-1185">Reference proteome</keyword>
<sequence>MKWYMQHSYVGFTESLFLHQSREESEFSNPRGNGTEGLEGTIGIKGKVGIGGNLGIMVGRPGNGNSGPMLVMGSGRNMDSRKDGCGCGMGLETVLCMVSREVAVADLEVVRNSGDEYALAISVCIGSFRFNKSRDAQHRCKLLRNKGPRKRRGRRLSLEAIYRKIKNLKIEIY</sequence>